<dbReference type="AlphaFoldDB" id="A0A5B7BPV5"/>
<feature type="transmembrane region" description="Helical" evidence="5">
    <location>
        <begin position="38"/>
        <end position="66"/>
    </location>
</feature>
<organism evidence="7">
    <name type="scientific">Davidia involucrata</name>
    <name type="common">Dove tree</name>
    <dbReference type="NCBI Taxonomy" id="16924"/>
    <lineage>
        <taxon>Eukaryota</taxon>
        <taxon>Viridiplantae</taxon>
        <taxon>Streptophyta</taxon>
        <taxon>Embryophyta</taxon>
        <taxon>Tracheophyta</taxon>
        <taxon>Spermatophyta</taxon>
        <taxon>Magnoliopsida</taxon>
        <taxon>eudicotyledons</taxon>
        <taxon>Gunneridae</taxon>
        <taxon>Pentapetalae</taxon>
        <taxon>asterids</taxon>
        <taxon>Cornales</taxon>
        <taxon>Nyssaceae</taxon>
        <taxon>Davidia</taxon>
    </lineage>
</organism>
<dbReference type="InterPro" id="IPR013083">
    <property type="entry name" value="Znf_RING/FYVE/PHD"/>
</dbReference>
<accession>A0A5B7BPV5</accession>
<gene>
    <name evidence="7" type="ORF">Din_040413</name>
</gene>
<dbReference type="PANTHER" id="PTHR46858:SF14">
    <property type="entry name" value="RING-TYPE DOMAIN-CONTAINING PROTEIN"/>
    <property type="match status" value="1"/>
</dbReference>
<feature type="domain" description="RING-type" evidence="6">
    <location>
        <begin position="125"/>
        <end position="165"/>
    </location>
</feature>
<sequence>MNMTSTIVIQNQLKLQLLRTQYAVLTKTNELQDDHAQWYLALSFLARMVIYVAILALLVIIVSLILKYMGDCDGEETLEQVTATETNRLLPKKAIPFTYGTCEEDLESGKCSSSSSDDLYDGKLCIFCYDEQRNCFFVPCGHCAACYVCAQRIVDGESKTCPVCRRYIRKVRKLFTSQNQTSG</sequence>
<dbReference type="InterPro" id="IPR032010">
    <property type="entry name" value="APD1-4_M"/>
</dbReference>
<evidence type="ECO:0000256" key="4">
    <source>
        <dbReference type="PROSITE-ProRule" id="PRU00175"/>
    </source>
</evidence>
<keyword evidence="5" id="KW-0812">Transmembrane</keyword>
<keyword evidence="1" id="KW-0479">Metal-binding</keyword>
<dbReference type="Pfam" id="PF16041">
    <property type="entry name" value="APD1-4_M"/>
    <property type="match status" value="1"/>
</dbReference>
<keyword evidence="5" id="KW-1133">Transmembrane helix</keyword>
<dbReference type="PANTHER" id="PTHR46858">
    <property type="entry name" value="OS05G0521000 PROTEIN"/>
    <property type="match status" value="1"/>
</dbReference>
<evidence type="ECO:0000256" key="5">
    <source>
        <dbReference type="SAM" id="Phobius"/>
    </source>
</evidence>
<dbReference type="GO" id="GO:0061630">
    <property type="term" value="F:ubiquitin protein ligase activity"/>
    <property type="evidence" value="ECO:0007669"/>
    <property type="project" value="TreeGrafter"/>
</dbReference>
<proteinExistence type="predicted"/>
<dbReference type="Gene3D" id="3.30.40.10">
    <property type="entry name" value="Zinc/RING finger domain, C3HC4 (zinc finger)"/>
    <property type="match status" value="1"/>
</dbReference>
<evidence type="ECO:0000256" key="1">
    <source>
        <dbReference type="ARBA" id="ARBA00022723"/>
    </source>
</evidence>
<dbReference type="PROSITE" id="PS50089">
    <property type="entry name" value="ZF_RING_2"/>
    <property type="match status" value="1"/>
</dbReference>
<name>A0A5B7BPV5_DAVIN</name>
<dbReference type="SUPFAM" id="SSF57850">
    <property type="entry name" value="RING/U-box"/>
    <property type="match status" value="1"/>
</dbReference>
<dbReference type="GO" id="GO:0008270">
    <property type="term" value="F:zinc ion binding"/>
    <property type="evidence" value="ECO:0007669"/>
    <property type="project" value="UniProtKB-KW"/>
</dbReference>
<dbReference type="EMBL" id="GHES01040413">
    <property type="protein sequence ID" value="MPA70972.1"/>
    <property type="molecule type" value="Transcribed_RNA"/>
</dbReference>
<evidence type="ECO:0000256" key="3">
    <source>
        <dbReference type="ARBA" id="ARBA00022833"/>
    </source>
</evidence>
<dbReference type="InterPro" id="IPR001841">
    <property type="entry name" value="Znf_RING"/>
</dbReference>
<evidence type="ECO:0000256" key="2">
    <source>
        <dbReference type="ARBA" id="ARBA00022771"/>
    </source>
</evidence>
<keyword evidence="2 4" id="KW-0863">Zinc-finger</keyword>
<reference evidence="7" key="1">
    <citation type="submission" date="2019-08" db="EMBL/GenBank/DDBJ databases">
        <title>Reference gene set and small RNA set construction with multiple tissues from Davidia involucrata Baill.</title>
        <authorList>
            <person name="Yang H."/>
            <person name="Zhou C."/>
            <person name="Li G."/>
            <person name="Wang J."/>
            <person name="Gao P."/>
            <person name="Wang M."/>
            <person name="Wang R."/>
            <person name="Zhao Y."/>
        </authorList>
    </citation>
    <scope>NUCLEOTIDE SEQUENCE</scope>
    <source>
        <tissue evidence="7">Mixed with DoveR01_LX</tissue>
    </source>
</reference>
<evidence type="ECO:0000313" key="7">
    <source>
        <dbReference type="EMBL" id="MPA70972.1"/>
    </source>
</evidence>
<keyword evidence="5" id="KW-0472">Membrane</keyword>
<keyword evidence="3" id="KW-0862">Zinc</keyword>
<protein>
    <recommendedName>
        <fullName evidence="6">RING-type domain-containing protein</fullName>
    </recommendedName>
</protein>
<evidence type="ECO:0000259" key="6">
    <source>
        <dbReference type="PROSITE" id="PS50089"/>
    </source>
</evidence>
<dbReference type="Pfam" id="PF13920">
    <property type="entry name" value="zf-C3HC4_3"/>
    <property type="match status" value="1"/>
</dbReference>
<dbReference type="GO" id="GO:0016567">
    <property type="term" value="P:protein ubiquitination"/>
    <property type="evidence" value="ECO:0007669"/>
    <property type="project" value="TreeGrafter"/>
</dbReference>